<dbReference type="InterPro" id="IPR013344">
    <property type="entry name" value="RNR_NrdJ/NrdZ"/>
</dbReference>
<dbReference type="CDD" id="cd02888">
    <property type="entry name" value="RNR_II_dimer"/>
    <property type="match status" value="1"/>
</dbReference>
<dbReference type="SUPFAM" id="SSF51998">
    <property type="entry name" value="PFL-like glycyl radical enzymes"/>
    <property type="match status" value="1"/>
</dbReference>
<dbReference type="InterPro" id="IPR000788">
    <property type="entry name" value="RNR_lg_C"/>
</dbReference>
<dbReference type="InterPro" id="IPR008926">
    <property type="entry name" value="RNR_R1-su_N"/>
</dbReference>
<dbReference type="UniPathway" id="UPA00326"/>
<reference evidence="14 15" key="1">
    <citation type="submission" date="2018-01" db="EMBL/GenBank/DDBJ databases">
        <title>Metagenomic assembled genomes from two thermal pools in the Uzon Caldera, Kamchatka, Russia.</title>
        <authorList>
            <person name="Wilkins L."/>
            <person name="Ettinger C."/>
        </authorList>
    </citation>
    <scope>NUCLEOTIDE SEQUENCE [LARGE SCALE GENOMIC DNA]</scope>
    <source>
        <strain evidence="14">ZAV-15</strain>
    </source>
</reference>
<evidence type="ECO:0000259" key="13">
    <source>
        <dbReference type="Pfam" id="PF02867"/>
    </source>
</evidence>
<comment type="catalytic activity">
    <reaction evidence="10 11">
        <text>a 2'-deoxyribonucleoside 5'-diphosphate + [thioredoxin]-disulfide + H2O = a ribonucleoside 5'-diphosphate + [thioredoxin]-dithiol</text>
        <dbReference type="Rhea" id="RHEA:23252"/>
        <dbReference type="Rhea" id="RHEA-COMP:10698"/>
        <dbReference type="Rhea" id="RHEA-COMP:10700"/>
        <dbReference type="ChEBI" id="CHEBI:15377"/>
        <dbReference type="ChEBI" id="CHEBI:29950"/>
        <dbReference type="ChEBI" id="CHEBI:50058"/>
        <dbReference type="ChEBI" id="CHEBI:57930"/>
        <dbReference type="ChEBI" id="CHEBI:73316"/>
        <dbReference type="EC" id="1.17.4.1"/>
    </reaction>
</comment>
<dbReference type="Gene3D" id="3.20.70.20">
    <property type="match status" value="1"/>
</dbReference>
<dbReference type="PANTHER" id="PTHR43371:SF1">
    <property type="entry name" value="RIBONUCLEOSIDE-DIPHOSPHATE REDUCTASE"/>
    <property type="match status" value="1"/>
</dbReference>
<dbReference type="SUPFAM" id="SSF48168">
    <property type="entry name" value="R1 subunit of ribonucleotide reductase, N-terminal domain"/>
    <property type="match status" value="1"/>
</dbReference>
<evidence type="ECO:0000256" key="6">
    <source>
        <dbReference type="ARBA" id="ARBA00023002"/>
    </source>
</evidence>
<evidence type="ECO:0000256" key="5">
    <source>
        <dbReference type="ARBA" id="ARBA00022741"/>
    </source>
</evidence>
<sequence length="609" mass="68059">MKKRVLEPKLKESALIILQARYLVRNERNEIIETPQGLFERVALAVAEGEKNFPKSKDKWEDYAEKFYELMASLDFLPNSPTLMNAGRPLGQLSACFVLPVEDSLDSIFETLKYTALIHKSGGGTGFNFSRIRPKGDVVFSTSGVASGPVSFMKVFDAATEAIKQGGKRRGANMGILNIDHPDIEEFATIKSNPKELTNFNISVAITDAFIRSLKKEEDFSLINPRTGKEVRKVSAKALFDLICEKAWETGDPGLIFIDRINEYNPTPHLGNIEATNPCGEQPLLPYESCNLGSINLSNFVRNGEIEWERLRETVHLAVRFLDDVIEVNRFPIPQIAKITSLTRKIGLGVMGFADMLIKLRISYTEERALSLAEKIMSFISEESVKASAKLAEERGSFPSFPGSLWDKRGYPPLRNATTTTIAPTGTLSLIAGVSSSIEPLFGIYYERKTLGGVVLKEFHPLFEEVLAQEGYNEKEIEEIKEEIKEKGLISLTGVKEKIKKLFLTSFEISPEVHLAIQRAFQKYTHNAVSKTINLPESTTPEDIKKIFLKAYEWGLKGITVYRYGSKPEQVIYIKSGEASKMICPKCGEDLEIHGSCLFCGSCGYDKCQ</sequence>
<dbReference type="NCBIfam" id="TIGR02504">
    <property type="entry name" value="NrdJ_Z"/>
    <property type="match status" value="1"/>
</dbReference>
<evidence type="ECO:0000256" key="7">
    <source>
        <dbReference type="ARBA" id="ARBA00023116"/>
    </source>
</evidence>
<dbReference type="Proteomes" id="UP000235731">
    <property type="component" value="Unassembled WGS sequence"/>
</dbReference>
<dbReference type="GO" id="GO:0004748">
    <property type="term" value="F:ribonucleoside-diphosphate reductase activity, thioredoxin disulfide as acceptor"/>
    <property type="evidence" value="ECO:0007669"/>
    <property type="project" value="UniProtKB-EC"/>
</dbReference>
<dbReference type="InterPro" id="IPR013509">
    <property type="entry name" value="RNR_lsu_N"/>
</dbReference>
<comment type="similarity">
    <text evidence="2 11">Belongs to the ribonucleoside diphosphate reductase class-2 family.</text>
</comment>
<evidence type="ECO:0000313" key="15">
    <source>
        <dbReference type="Proteomes" id="UP000235731"/>
    </source>
</evidence>
<evidence type="ECO:0000256" key="10">
    <source>
        <dbReference type="ARBA" id="ARBA00047754"/>
    </source>
</evidence>
<evidence type="ECO:0000256" key="3">
    <source>
        <dbReference type="ARBA" id="ARBA00022628"/>
    </source>
</evidence>
<comment type="cofactor">
    <cofactor evidence="1 11">
        <name>adenosylcob(III)alamin</name>
        <dbReference type="ChEBI" id="CHEBI:18408"/>
    </cofactor>
</comment>
<keyword evidence="4 11" id="KW-0237">DNA synthesis</keyword>
<feature type="domain" description="Ribonucleotide reductase large subunit N-terminal" evidence="12">
    <location>
        <begin position="12"/>
        <end position="91"/>
    </location>
</feature>
<keyword evidence="6 11" id="KW-0560">Oxidoreductase</keyword>
<dbReference type="EMBL" id="PNIE01000082">
    <property type="protein sequence ID" value="PMP61450.1"/>
    <property type="molecule type" value="Genomic_DNA"/>
</dbReference>
<dbReference type="InterPro" id="IPR050862">
    <property type="entry name" value="RdRp_reductase_class-2"/>
</dbReference>
<comment type="function">
    <text evidence="11">Catalyzes the reduction of ribonucleotides to deoxyribonucleotides. May function to provide a pool of deoxyribonucleotide precursors for DNA repair during oxygen limitation and/or for immediate growth after restoration of oxygen.</text>
</comment>
<feature type="domain" description="Ribonucleotide reductase large subunit C-terminal" evidence="13">
    <location>
        <begin position="94"/>
        <end position="562"/>
    </location>
</feature>
<organism evidence="14 15">
    <name type="scientific">Caldimicrobium thiodismutans</name>
    <dbReference type="NCBI Taxonomy" id="1653476"/>
    <lineage>
        <taxon>Bacteria</taxon>
        <taxon>Pseudomonadati</taxon>
        <taxon>Thermodesulfobacteriota</taxon>
        <taxon>Thermodesulfobacteria</taxon>
        <taxon>Thermodesulfobacteriales</taxon>
        <taxon>Thermodesulfobacteriaceae</taxon>
        <taxon>Caldimicrobium</taxon>
    </lineage>
</organism>
<dbReference type="GO" id="GO:0005524">
    <property type="term" value="F:ATP binding"/>
    <property type="evidence" value="ECO:0007669"/>
    <property type="project" value="InterPro"/>
</dbReference>
<keyword evidence="5 11" id="KW-0547">Nucleotide-binding</keyword>
<dbReference type="AlphaFoldDB" id="A0A2N7PIF5"/>
<evidence type="ECO:0000256" key="9">
    <source>
        <dbReference type="ARBA" id="ARBA00023285"/>
    </source>
</evidence>
<evidence type="ECO:0000256" key="11">
    <source>
        <dbReference type="RuleBase" id="RU364064"/>
    </source>
</evidence>
<dbReference type="GO" id="GO:0031419">
    <property type="term" value="F:cobalamin binding"/>
    <property type="evidence" value="ECO:0007669"/>
    <property type="project" value="UniProtKB-KW"/>
</dbReference>
<dbReference type="EC" id="1.17.4.1" evidence="11"/>
<gene>
    <name evidence="14" type="ORF">C0197_05630</name>
</gene>
<dbReference type="Pfam" id="PF02867">
    <property type="entry name" value="Ribonuc_red_lgC"/>
    <property type="match status" value="1"/>
</dbReference>
<name>A0A2N7PIF5_9BACT</name>
<dbReference type="GO" id="GO:0071897">
    <property type="term" value="P:DNA biosynthetic process"/>
    <property type="evidence" value="ECO:0007669"/>
    <property type="project" value="UniProtKB-KW"/>
</dbReference>
<protein>
    <recommendedName>
        <fullName evidence="11">Vitamin B12-dependent ribonucleotide reductase</fullName>
        <ecNumber evidence="11">1.17.4.1</ecNumber>
    </recommendedName>
</protein>
<evidence type="ECO:0000256" key="2">
    <source>
        <dbReference type="ARBA" id="ARBA00007405"/>
    </source>
</evidence>
<evidence type="ECO:0000256" key="8">
    <source>
        <dbReference type="ARBA" id="ARBA00023157"/>
    </source>
</evidence>
<comment type="caution">
    <text evidence="14">The sequence shown here is derived from an EMBL/GenBank/DDBJ whole genome shotgun (WGS) entry which is preliminary data.</text>
</comment>
<dbReference type="PANTHER" id="PTHR43371">
    <property type="entry name" value="VITAMIN B12-DEPENDENT RIBONUCLEOTIDE REDUCTASE"/>
    <property type="match status" value="1"/>
</dbReference>
<evidence type="ECO:0000313" key="14">
    <source>
        <dbReference type="EMBL" id="PMP61450.1"/>
    </source>
</evidence>
<evidence type="ECO:0000256" key="4">
    <source>
        <dbReference type="ARBA" id="ARBA00022634"/>
    </source>
</evidence>
<dbReference type="Pfam" id="PF00317">
    <property type="entry name" value="Ribonuc_red_lgN"/>
    <property type="match status" value="1"/>
</dbReference>
<keyword evidence="3 11" id="KW-0846">Cobalamin</keyword>
<evidence type="ECO:0000256" key="1">
    <source>
        <dbReference type="ARBA" id="ARBA00001922"/>
    </source>
</evidence>
<proteinExistence type="inferred from homology"/>
<dbReference type="GO" id="GO:0009263">
    <property type="term" value="P:deoxyribonucleotide biosynthetic process"/>
    <property type="evidence" value="ECO:0007669"/>
    <property type="project" value="UniProtKB-KW"/>
</dbReference>
<dbReference type="PRINTS" id="PR01183">
    <property type="entry name" value="RIBORDTASEM1"/>
</dbReference>
<accession>A0A2N7PIF5</accession>
<keyword evidence="7" id="KW-0215">Deoxyribonucleotide synthesis</keyword>
<evidence type="ECO:0000259" key="12">
    <source>
        <dbReference type="Pfam" id="PF00317"/>
    </source>
</evidence>
<keyword evidence="8" id="KW-1015">Disulfide bond</keyword>
<keyword evidence="9 11" id="KW-0170">Cobalt</keyword>